<organism evidence="1 2">
    <name type="scientific">Caldicellulosiruptor diazotrophicus</name>
    <dbReference type="NCBI Taxonomy" id="2806205"/>
    <lineage>
        <taxon>Bacteria</taxon>
        <taxon>Bacillati</taxon>
        <taxon>Bacillota</taxon>
        <taxon>Bacillota incertae sedis</taxon>
        <taxon>Caldicellulosiruptorales</taxon>
        <taxon>Caldicellulosiruptoraceae</taxon>
        <taxon>Caldicellulosiruptor</taxon>
    </lineage>
</organism>
<dbReference type="Proteomes" id="UP000663623">
    <property type="component" value="Chromosome"/>
</dbReference>
<proteinExistence type="predicted"/>
<evidence type="ECO:0000313" key="1">
    <source>
        <dbReference type="EMBL" id="BCS80231.1"/>
    </source>
</evidence>
<dbReference type="EMBL" id="AP024480">
    <property type="protein sequence ID" value="BCS80231.1"/>
    <property type="molecule type" value="Genomic_DNA"/>
</dbReference>
<protein>
    <submittedName>
        <fullName evidence="1">Uncharacterized protein</fullName>
    </submittedName>
</protein>
<accession>A0ABN6E9F8</accession>
<reference evidence="1 2" key="1">
    <citation type="submission" date="2021-02" db="EMBL/GenBank/DDBJ databases">
        <title>Nitrogen-fixing ability and nitrogen fixation related genes of thermophilic fermentative bacteria in the genus Caldicellulosiruptor.</title>
        <authorList>
            <person name="Chen Y."/>
            <person name="Nishihara A."/>
            <person name="Haruta S."/>
        </authorList>
    </citation>
    <scope>NUCLEOTIDE SEQUENCE [LARGE SCALE GENOMIC DNA]</scope>
    <source>
        <strain evidence="1 2">YA01</strain>
    </source>
</reference>
<dbReference type="RefSeq" id="WP_238480560.1">
    <property type="nucleotide sequence ID" value="NZ_AP024480.1"/>
</dbReference>
<sequence length="58" mass="7064">MRRKEYFFEDYIKLDNAHLERFCKRLKNASKQGGIGLSKLLYDSMIKRIENAYKFKEE</sequence>
<evidence type="ECO:0000313" key="2">
    <source>
        <dbReference type="Proteomes" id="UP000663623"/>
    </source>
</evidence>
<keyword evidence="2" id="KW-1185">Reference proteome</keyword>
<name>A0ABN6E9F8_9FIRM</name>
<gene>
    <name evidence="1" type="ORF">CaldiYA01_01910</name>
</gene>